<gene>
    <name evidence="3" type="ORF">A3G33_10070</name>
</gene>
<reference evidence="3 4" key="1">
    <citation type="journal article" date="2016" name="Nat. Commun.">
        <title>Thousands of microbial genomes shed light on interconnected biogeochemical processes in an aquifer system.</title>
        <authorList>
            <person name="Anantharaman K."/>
            <person name="Brown C.T."/>
            <person name="Hug L.A."/>
            <person name="Sharon I."/>
            <person name="Castelle C.J."/>
            <person name="Probst A.J."/>
            <person name="Thomas B.C."/>
            <person name="Singh A."/>
            <person name="Wilkins M.J."/>
            <person name="Karaoz U."/>
            <person name="Brodie E.L."/>
            <person name="Williams K.H."/>
            <person name="Hubbard S.S."/>
            <person name="Banfield J.F."/>
        </authorList>
    </citation>
    <scope>NUCLEOTIDE SEQUENCE [LARGE SCALE GENOMIC DNA]</scope>
</reference>
<dbReference type="CDD" id="cd03789">
    <property type="entry name" value="GT9_LPS_heptosyltransferase"/>
    <property type="match status" value="1"/>
</dbReference>
<name>A0A1G1L225_9BACT</name>
<evidence type="ECO:0000256" key="1">
    <source>
        <dbReference type="ARBA" id="ARBA00022676"/>
    </source>
</evidence>
<protein>
    <recommendedName>
        <fullName evidence="5">Lipopolysaccharide heptosyltransferase II</fullName>
    </recommendedName>
</protein>
<dbReference type="GO" id="GO:0005829">
    <property type="term" value="C:cytosol"/>
    <property type="evidence" value="ECO:0007669"/>
    <property type="project" value="TreeGrafter"/>
</dbReference>
<evidence type="ECO:0000313" key="3">
    <source>
        <dbReference type="EMBL" id="OGW99168.1"/>
    </source>
</evidence>
<evidence type="ECO:0008006" key="5">
    <source>
        <dbReference type="Google" id="ProtNLM"/>
    </source>
</evidence>
<dbReference type="Proteomes" id="UP000178187">
    <property type="component" value="Unassembled WGS sequence"/>
</dbReference>
<dbReference type="SUPFAM" id="SSF53756">
    <property type="entry name" value="UDP-Glycosyltransferase/glycogen phosphorylase"/>
    <property type="match status" value="1"/>
</dbReference>
<dbReference type="Gene3D" id="3.40.50.2000">
    <property type="entry name" value="Glycogen Phosphorylase B"/>
    <property type="match status" value="2"/>
</dbReference>
<sequence length="327" mass="36858">MARFDNVKKILVITLSNVGDVILTTPVISCLRQEYPESEITVLAGEKTISILMNSRTIQEVIPYNKHASWLRKILLVFKLRAKKFDLVADLRNTAIPLLIGARYRTAMVPDRKTIPMRARHLSQIRELVSTIDRENCFDFFSQEEDETAMAKYKARLNGAEDKAFVVVVPGARSSLKRWTVKGFAWLVQYLYQRGKTVVLVGNEKDIEEELMSILRCPVVNLFGALTLRELSAIVHHAEMVVCNDSGVMHLTSELKRPVVCVYGPTSEEICGPRGSHVRIVRKKLDCAPCDKAECVKARRECLDDLPVEDVISACEELFESAANHAV</sequence>
<accession>A0A1G1L225</accession>
<proteinExistence type="predicted"/>
<evidence type="ECO:0000313" key="4">
    <source>
        <dbReference type="Proteomes" id="UP000178187"/>
    </source>
</evidence>
<comment type="caution">
    <text evidence="3">The sequence shown here is derived from an EMBL/GenBank/DDBJ whole genome shotgun (WGS) entry which is preliminary data.</text>
</comment>
<dbReference type="EMBL" id="MHFR01000013">
    <property type="protein sequence ID" value="OGW99168.1"/>
    <property type="molecule type" value="Genomic_DNA"/>
</dbReference>
<organism evidence="3 4">
    <name type="scientific">Candidatus Danuiimicrobium aquiferis</name>
    <dbReference type="NCBI Taxonomy" id="1801832"/>
    <lineage>
        <taxon>Bacteria</taxon>
        <taxon>Pseudomonadati</taxon>
        <taxon>Candidatus Omnitrophota</taxon>
        <taxon>Candidatus Danuiimicrobium</taxon>
    </lineage>
</organism>
<dbReference type="PANTHER" id="PTHR30160:SF1">
    <property type="entry name" value="LIPOPOLYSACCHARIDE 1,2-N-ACETYLGLUCOSAMINETRANSFERASE-RELATED"/>
    <property type="match status" value="1"/>
</dbReference>
<dbReference type="Pfam" id="PF01075">
    <property type="entry name" value="Glyco_transf_9"/>
    <property type="match status" value="1"/>
</dbReference>
<dbReference type="InterPro" id="IPR051199">
    <property type="entry name" value="LPS_LOS_Heptosyltrfase"/>
</dbReference>
<dbReference type="AlphaFoldDB" id="A0A1G1L225"/>
<dbReference type="GO" id="GO:0008713">
    <property type="term" value="F:ADP-heptose-lipopolysaccharide heptosyltransferase activity"/>
    <property type="evidence" value="ECO:0007669"/>
    <property type="project" value="TreeGrafter"/>
</dbReference>
<keyword evidence="1" id="KW-0328">Glycosyltransferase</keyword>
<keyword evidence="2" id="KW-0808">Transferase</keyword>
<dbReference type="PANTHER" id="PTHR30160">
    <property type="entry name" value="TETRAACYLDISACCHARIDE 4'-KINASE-RELATED"/>
    <property type="match status" value="1"/>
</dbReference>
<dbReference type="InterPro" id="IPR002201">
    <property type="entry name" value="Glyco_trans_9"/>
</dbReference>
<evidence type="ECO:0000256" key="2">
    <source>
        <dbReference type="ARBA" id="ARBA00022679"/>
    </source>
</evidence>
<dbReference type="GO" id="GO:0009244">
    <property type="term" value="P:lipopolysaccharide core region biosynthetic process"/>
    <property type="evidence" value="ECO:0007669"/>
    <property type="project" value="TreeGrafter"/>
</dbReference>